<accession>A0A540WUQ7</accession>
<dbReference type="Proteomes" id="UP000315369">
    <property type="component" value="Unassembled WGS sequence"/>
</dbReference>
<evidence type="ECO:0000313" key="3">
    <source>
        <dbReference type="EMBL" id="TQF12748.1"/>
    </source>
</evidence>
<dbReference type="AlphaFoldDB" id="A0A540WUQ7"/>
<gene>
    <name evidence="3" type="ORF">FJV41_27380</name>
</gene>
<proteinExistence type="predicted"/>
<feature type="transmembrane region" description="Helical" evidence="2">
    <location>
        <begin position="477"/>
        <end position="496"/>
    </location>
</feature>
<protein>
    <recommendedName>
        <fullName evidence="5">Glycosyltransferase RgtA/B/C/D-like domain-containing protein</fullName>
    </recommendedName>
</protein>
<feature type="transmembrane region" description="Helical" evidence="2">
    <location>
        <begin position="252"/>
        <end position="272"/>
    </location>
</feature>
<dbReference type="RefSeq" id="WP_141645517.1">
    <property type="nucleotide sequence ID" value="NZ_VIFM01000126.1"/>
</dbReference>
<feature type="transmembrane region" description="Helical" evidence="2">
    <location>
        <begin position="284"/>
        <end position="301"/>
    </location>
</feature>
<feature type="transmembrane region" description="Helical" evidence="2">
    <location>
        <begin position="22"/>
        <end position="42"/>
    </location>
</feature>
<evidence type="ECO:0008006" key="5">
    <source>
        <dbReference type="Google" id="ProtNLM"/>
    </source>
</evidence>
<feature type="transmembrane region" description="Helical" evidence="2">
    <location>
        <begin position="190"/>
        <end position="208"/>
    </location>
</feature>
<keyword evidence="2" id="KW-0472">Membrane</keyword>
<feature type="transmembrane region" description="Helical" evidence="2">
    <location>
        <begin position="503"/>
        <end position="522"/>
    </location>
</feature>
<name>A0A540WUQ7_9BACT</name>
<feature type="region of interest" description="Disordered" evidence="1">
    <location>
        <begin position="1"/>
        <end position="20"/>
    </location>
</feature>
<organism evidence="3 4">
    <name type="scientific">Myxococcus llanfairpwllgwyngyllgogerychwyrndrobwllllantysiliogogogochensis</name>
    <dbReference type="NCBI Taxonomy" id="2590453"/>
    <lineage>
        <taxon>Bacteria</taxon>
        <taxon>Pseudomonadati</taxon>
        <taxon>Myxococcota</taxon>
        <taxon>Myxococcia</taxon>
        <taxon>Myxococcales</taxon>
        <taxon>Cystobacterineae</taxon>
        <taxon>Myxococcaceae</taxon>
        <taxon>Myxococcus</taxon>
    </lineage>
</organism>
<feature type="transmembrane region" description="Helical" evidence="2">
    <location>
        <begin position="95"/>
        <end position="115"/>
    </location>
</feature>
<evidence type="ECO:0000313" key="4">
    <source>
        <dbReference type="Proteomes" id="UP000315369"/>
    </source>
</evidence>
<feature type="transmembrane region" description="Helical" evidence="2">
    <location>
        <begin position="161"/>
        <end position="184"/>
    </location>
</feature>
<evidence type="ECO:0000256" key="1">
    <source>
        <dbReference type="SAM" id="MobiDB-lite"/>
    </source>
</evidence>
<dbReference type="EMBL" id="VIFM01000126">
    <property type="protein sequence ID" value="TQF12748.1"/>
    <property type="molecule type" value="Genomic_DNA"/>
</dbReference>
<keyword evidence="2" id="KW-0812">Transmembrane</keyword>
<reference evidence="3 4" key="1">
    <citation type="submission" date="2019-06" db="EMBL/GenBank/DDBJ databases">
        <authorList>
            <person name="Livingstone P."/>
            <person name="Whitworth D."/>
        </authorList>
    </citation>
    <scope>NUCLEOTIDE SEQUENCE [LARGE SCALE GENOMIC DNA]</scope>
    <source>
        <strain evidence="3 4">AM401</strain>
    </source>
</reference>
<feature type="transmembrane region" description="Helical" evidence="2">
    <location>
        <begin position="528"/>
        <end position="548"/>
    </location>
</feature>
<keyword evidence="2" id="KW-1133">Transmembrane helix</keyword>
<evidence type="ECO:0000256" key="2">
    <source>
        <dbReference type="SAM" id="Phobius"/>
    </source>
</evidence>
<feature type="transmembrane region" description="Helical" evidence="2">
    <location>
        <begin position="62"/>
        <end position="83"/>
    </location>
</feature>
<sequence length="582" mass="63900">MVVRSEAGPTDSTRQGRRLPPGMGQVLLALLAGGIVFGGMRLTWPSGPFPRFERHVLQTSDMVLALVVAVGTFMVAWSFSQGARREDPVSVRHRWRLFLGLWALFALPLLLWWVGEWPGHLHSDARQSLLISSLLRVEPWLSTLWSIWVQGIHRATGQFPFLSLFCVVGLAALLADFFSLLLHLGLSRRLGGVFIALVATSIPVAVLVTNLSHDALNALLRLGIALILLRVLSRKVLTGQSGVTPVTLPSLALLTGVATLLRGDSLVLFLYVPAVLLLSRQVRIGAAVVLLLVPVAINQVFRRVIEPRLILNGPELAERYAVSLLLNPLGFMVVNKYVTATPEEDQATIEAVVTYSCLRDRYILEESPCYWSDLRAPITPEKIVRLRALVLRMARDNPALMLSNRLITFAGTLGLSPRASFPVMDFRETVRPEDLYSPNGAELLRRYGLEHSKAPQALARVTHWLRDASLPYEHGRWLYFPWNGLPALLLTLWLVSRWRTLPVSAMVAGAILAPAGLVFIAAPASHPSYVTDLWVFGYLAVPLAWFEARVLRAKAASRASAAGEGGSAGAVDVAPAHLSHHG</sequence>
<keyword evidence="4" id="KW-1185">Reference proteome</keyword>
<comment type="caution">
    <text evidence="3">The sequence shown here is derived from an EMBL/GenBank/DDBJ whole genome shotgun (WGS) entry which is preliminary data.</text>
</comment>